<dbReference type="SMART" id="SM00233">
    <property type="entry name" value="PH"/>
    <property type="match status" value="1"/>
</dbReference>
<proteinExistence type="predicted"/>
<evidence type="ECO:0000256" key="1">
    <source>
        <dbReference type="ARBA" id="ARBA00022553"/>
    </source>
</evidence>
<dbReference type="PROSITE" id="PS00479">
    <property type="entry name" value="ZF_DAG_PE_1"/>
    <property type="match status" value="1"/>
</dbReference>
<feature type="region of interest" description="Disordered" evidence="7">
    <location>
        <begin position="741"/>
        <end position="779"/>
    </location>
</feature>
<keyword evidence="6" id="KW-0175">Coiled coil</keyword>
<keyword evidence="3" id="KW-0862">Zinc</keyword>
<feature type="compositionally biased region" description="Polar residues" evidence="7">
    <location>
        <begin position="116"/>
        <end position="126"/>
    </location>
</feature>
<dbReference type="PANTHER" id="PTHR22988:SF71">
    <property type="entry name" value="CITRON RHO-INTERACTING KINASE"/>
    <property type="match status" value="1"/>
</dbReference>
<dbReference type="GO" id="GO:0005856">
    <property type="term" value="C:cytoskeleton"/>
    <property type="evidence" value="ECO:0007669"/>
    <property type="project" value="TreeGrafter"/>
</dbReference>
<evidence type="ECO:0000259" key="9">
    <source>
        <dbReference type="PROSITE" id="PS50081"/>
    </source>
</evidence>
<feature type="domain" description="Phorbol-ester/DAG-type" evidence="9">
    <location>
        <begin position="780"/>
        <end position="829"/>
    </location>
</feature>
<dbReference type="PANTHER" id="PTHR22988">
    <property type="entry name" value="MYOTONIC DYSTROPHY S/T KINASE-RELATED"/>
    <property type="match status" value="1"/>
</dbReference>
<evidence type="ECO:0000259" key="10">
    <source>
        <dbReference type="PROSITE" id="PS50219"/>
    </source>
</evidence>
<gene>
    <name evidence="11" type="ORF">DGYR_LOCUS10561</name>
</gene>
<evidence type="ECO:0000256" key="5">
    <source>
        <dbReference type="ARBA" id="ARBA00048679"/>
    </source>
</evidence>
<organism evidence="11 12">
    <name type="scientific">Dimorphilus gyrociliatus</name>
    <dbReference type="NCBI Taxonomy" id="2664684"/>
    <lineage>
        <taxon>Eukaryota</taxon>
        <taxon>Metazoa</taxon>
        <taxon>Spiralia</taxon>
        <taxon>Lophotrochozoa</taxon>
        <taxon>Annelida</taxon>
        <taxon>Polychaeta</taxon>
        <taxon>Polychaeta incertae sedis</taxon>
        <taxon>Dinophilidae</taxon>
        <taxon>Dimorphilus</taxon>
    </lineage>
</organism>
<dbReference type="OrthoDB" id="2156623at2759"/>
<protein>
    <submittedName>
        <fullName evidence="11">DgyrCDS11213</fullName>
    </submittedName>
</protein>
<evidence type="ECO:0000256" key="4">
    <source>
        <dbReference type="ARBA" id="ARBA00047899"/>
    </source>
</evidence>
<dbReference type="Pfam" id="PF00780">
    <property type="entry name" value="CNH"/>
    <property type="match status" value="1"/>
</dbReference>
<feature type="domain" description="PH" evidence="8">
    <location>
        <begin position="858"/>
        <end position="963"/>
    </location>
</feature>
<evidence type="ECO:0000313" key="11">
    <source>
        <dbReference type="EMBL" id="CAD5122807.1"/>
    </source>
</evidence>
<dbReference type="InterPro" id="IPR046349">
    <property type="entry name" value="C1-like_sf"/>
</dbReference>
<comment type="catalytic activity">
    <reaction evidence="4">
        <text>L-threonyl-[protein] + ATP = O-phospho-L-threonyl-[protein] + ADP + H(+)</text>
        <dbReference type="Rhea" id="RHEA:46608"/>
        <dbReference type="Rhea" id="RHEA-COMP:11060"/>
        <dbReference type="Rhea" id="RHEA-COMP:11605"/>
        <dbReference type="ChEBI" id="CHEBI:15378"/>
        <dbReference type="ChEBI" id="CHEBI:30013"/>
        <dbReference type="ChEBI" id="CHEBI:30616"/>
        <dbReference type="ChEBI" id="CHEBI:61977"/>
        <dbReference type="ChEBI" id="CHEBI:456216"/>
        <dbReference type="EC" id="2.7.11.1"/>
    </reaction>
</comment>
<dbReference type="SUPFAM" id="SSF50729">
    <property type="entry name" value="PH domain-like"/>
    <property type="match status" value="1"/>
</dbReference>
<feature type="compositionally biased region" description="Basic and acidic residues" evidence="7">
    <location>
        <begin position="127"/>
        <end position="139"/>
    </location>
</feature>
<dbReference type="SUPFAM" id="SSF57889">
    <property type="entry name" value="Cysteine-rich domain"/>
    <property type="match status" value="1"/>
</dbReference>
<keyword evidence="12" id="KW-1185">Reference proteome</keyword>
<dbReference type="EMBL" id="CAJFCJ010000018">
    <property type="protein sequence ID" value="CAD5122807.1"/>
    <property type="molecule type" value="Genomic_DNA"/>
</dbReference>
<evidence type="ECO:0000313" key="12">
    <source>
        <dbReference type="Proteomes" id="UP000549394"/>
    </source>
</evidence>
<feature type="region of interest" description="Disordered" evidence="7">
    <location>
        <begin position="412"/>
        <end position="432"/>
    </location>
</feature>
<feature type="coiled-coil region" evidence="6">
    <location>
        <begin position="695"/>
        <end position="729"/>
    </location>
</feature>
<dbReference type="InterPro" id="IPR011993">
    <property type="entry name" value="PH-like_dom_sf"/>
</dbReference>
<sequence length="1536" mass="178978">MDVIDDVDKAGDKIKQLLRELSSANDEYVKEKGLEQANENHEEIRRLRERNNFFQNKNADLEEVIDKLKTELTKAEFERRSMQSEVDHLKKKAANESDEIKEIRHRNQFLEKENASFQEQLGSYQSKTKDAESKERRESRRVLDLERKLAQCVDEKNEIERRIQRQRNFEEEKEKQIIKLEKNVKEKDDVIANLCRSNKELTEKMKASEEESFRLVETHKKRDSQKIGELEMKITDLENNLKKQSQEQSMALDKKRIEEDRAAFRYRITEERKLMERERSRKEEYIGKFHDKKKQLEDYQKETEKKILLLERDNEILKQEVDKFKSQTSSSQSQLEDLKKRFSTIRKDADEKKLDTRAQIQSLKEDKQALQSELNTLKNKETAFSEIKVELALKSNRLNEVEQQLNEFKRKNHQLEEEKKQNTSEIDFERRKRQKIMEDQHKHTGELENLKWALKEQEKQITDLERINKALEQDGKKAITKLEEERDRLKQMLDKKLSKGEEILKRNKQLETELESHKRKVKQLDEGRVVTEEELQQTRQQFETILSSKLSLTEGNEKLTEQLFTTEKNLHEIEKERGNLLRLNEALEREVITIKEESTKHRTKLAEAREIQVQLTEELRNLEVERDELRDEISSYEYELEKARQTFRTAVENEKFEKHKMEVTKRQQMNVIDLLQQQLDAPKKKKKKTELFSREEQLQKTLRVALDENARLSRDKVELEQKIRNLSRSVPQVTTVTTTNCFAGPEMSTPKTPKTPRCQNRSKQTSETPGAPRANTMGRPHRFVTGLNSRPDKCVLCLGNVEFVREATKCEECLSVCHPLCSPKMPPNCGMKTEYRRIFDDLFKEVTDRKVRNVAKLKKVKSGWITIYRQRKNVWEKKWMVLKDNVVFIYNSDTVVEPYCEDIPLRDGKTLMRAAVNPVELPNVCLTDLPLVFSIRRNKTLYINPGSVTDKHHWVAYLDAIMLNEKSDTTIFSSLLVSQHPNYIHEACCINNSDCLMATDKGLHVHSDMLNSTLTAFGQVSAVRYISQLNTIVLVVGASRRVAITTYNDVLNITSNKKSSTNLPLAYLDDAVNCTTIEVGMYRRNVYLAVATAENLMLYGWSPKLDSFTLIRTLLIPKPAGCMMFSDDRLIVGSDKFYTLDLQSFKFREFLNEKDSTLAFAIFGASKFLSFPLSVFQISPNELLVCFSDFGIFVDPSGKRTREEDLNWPGEQPLMIAHNQPYLFLILSGSVQVLLIPNRGEPYVASGSIQIPSPVFVGKGVESGTVMITAEKNKGLDLLQIMADLEDNYDFAIDETETEREDEVCLRNQRRDGSEPNRQMSLKQLKEIFIFRLPETSSFDKNLYIDNKISENKPLDFINDSSNKKTEEYMVEKEDIIKRDISYEHPSFIVESADSKNENFEDLEGKTSLSKENVNNKCPCNNEEYFENLIKAGDLKNLAEINDICRCFDLGRKVGMASVANGNIYKDYNYRSNMSFKSLPRCSGLTQAQRLYRDKIGSIQLLKDECSNPRKIDHRQCTNKPFKNFIGKPVLVKLNR</sequence>
<feature type="region of interest" description="Disordered" evidence="7">
    <location>
        <begin position="116"/>
        <end position="139"/>
    </location>
</feature>
<name>A0A7I8W3N1_9ANNE</name>
<comment type="catalytic activity">
    <reaction evidence="5">
        <text>L-seryl-[protein] + ATP = O-phospho-L-seryl-[protein] + ADP + H(+)</text>
        <dbReference type="Rhea" id="RHEA:17989"/>
        <dbReference type="Rhea" id="RHEA-COMP:9863"/>
        <dbReference type="Rhea" id="RHEA-COMP:11604"/>
        <dbReference type="ChEBI" id="CHEBI:15378"/>
        <dbReference type="ChEBI" id="CHEBI:29999"/>
        <dbReference type="ChEBI" id="CHEBI:30616"/>
        <dbReference type="ChEBI" id="CHEBI:83421"/>
        <dbReference type="ChEBI" id="CHEBI:456216"/>
        <dbReference type="EC" id="2.7.11.1"/>
    </reaction>
</comment>
<dbReference type="GO" id="GO:0005737">
    <property type="term" value="C:cytoplasm"/>
    <property type="evidence" value="ECO:0007669"/>
    <property type="project" value="TreeGrafter"/>
</dbReference>
<feature type="compositionally biased region" description="Polar residues" evidence="7">
    <location>
        <begin position="749"/>
        <end position="768"/>
    </location>
</feature>
<evidence type="ECO:0000256" key="2">
    <source>
        <dbReference type="ARBA" id="ARBA00022723"/>
    </source>
</evidence>
<comment type="caution">
    <text evidence="11">The sequence shown here is derived from an EMBL/GenBank/DDBJ whole genome shotgun (WGS) entry which is preliminary data.</text>
</comment>
<evidence type="ECO:0000256" key="3">
    <source>
        <dbReference type="ARBA" id="ARBA00022833"/>
    </source>
</evidence>
<dbReference type="SMART" id="SM00036">
    <property type="entry name" value="CNH"/>
    <property type="match status" value="1"/>
</dbReference>
<dbReference type="SMART" id="SM00109">
    <property type="entry name" value="C1"/>
    <property type="match status" value="1"/>
</dbReference>
<dbReference type="PROSITE" id="PS50081">
    <property type="entry name" value="ZF_DAG_PE_2"/>
    <property type="match status" value="1"/>
</dbReference>
<dbReference type="PROSITE" id="PS50003">
    <property type="entry name" value="PH_DOMAIN"/>
    <property type="match status" value="1"/>
</dbReference>
<dbReference type="GO" id="GO:0046872">
    <property type="term" value="F:metal ion binding"/>
    <property type="evidence" value="ECO:0007669"/>
    <property type="project" value="UniProtKB-KW"/>
</dbReference>
<evidence type="ECO:0000256" key="6">
    <source>
        <dbReference type="SAM" id="Coils"/>
    </source>
</evidence>
<evidence type="ECO:0000256" key="7">
    <source>
        <dbReference type="SAM" id="MobiDB-lite"/>
    </source>
</evidence>
<keyword evidence="2" id="KW-0479">Metal-binding</keyword>
<dbReference type="GO" id="GO:0004674">
    <property type="term" value="F:protein serine/threonine kinase activity"/>
    <property type="evidence" value="ECO:0007669"/>
    <property type="project" value="UniProtKB-EC"/>
</dbReference>
<accession>A0A7I8W3N1</accession>
<dbReference type="InterPro" id="IPR001849">
    <property type="entry name" value="PH_domain"/>
</dbReference>
<feature type="domain" description="CNH" evidence="10">
    <location>
        <begin position="981"/>
        <end position="1264"/>
    </location>
</feature>
<dbReference type="Gene3D" id="3.30.60.20">
    <property type="match status" value="1"/>
</dbReference>
<dbReference type="Pfam" id="PF00169">
    <property type="entry name" value="PH"/>
    <property type="match status" value="1"/>
</dbReference>
<dbReference type="Proteomes" id="UP000549394">
    <property type="component" value="Unassembled WGS sequence"/>
</dbReference>
<dbReference type="PROSITE" id="PS50219">
    <property type="entry name" value="CNH"/>
    <property type="match status" value="1"/>
</dbReference>
<keyword evidence="1" id="KW-0597">Phosphoprotein</keyword>
<dbReference type="InterPro" id="IPR050839">
    <property type="entry name" value="Rho-assoc_Ser/Thr_Kinase"/>
</dbReference>
<evidence type="ECO:0000259" key="8">
    <source>
        <dbReference type="PROSITE" id="PS50003"/>
    </source>
</evidence>
<dbReference type="InterPro" id="IPR001180">
    <property type="entry name" value="CNH_dom"/>
</dbReference>
<dbReference type="Gene3D" id="2.30.29.30">
    <property type="entry name" value="Pleckstrin-homology domain (PH domain)/Phosphotyrosine-binding domain (PTB)"/>
    <property type="match status" value="1"/>
</dbReference>
<reference evidence="11 12" key="1">
    <citation type="submission" date="2020-08" db="EMBL/GenBank/DDBJ databases">
        <authorList>
            <person name="Hejnol A."/>
        </authorList>
    </citation>
    <scope>NUCLEOTIDE SEQUENCE [LARGE SCALE GENOMIC DNA]</scope>
</reference>
<dbReference type="GO" id="GO:0031032">
    <property type="term" value="P:actomyosin structure organization"/>
    <property type="evidence" value="ECO:0007669"/>
    <property type="project" value="TreeGrafter"/>
</dbReference>
<dbReference type="InterPro" id="IPR002219">
    <property type="entry name" value="PKC_DAG/PE"/>
</dbReference>
<dbReference type="Pfam" id="PF00130">
    <property type="entry name" value="C1_1"/>
    <property type="match status" value="1"/>
</dbReference>